<dbReference type="InterPro" id="IPR046294">
    <property type="entry name" value="DUF6331"/>
</dbReference>
<accession>A0AAT9FND7</accession>
<organism evidence="1">
    <name type="scientific">Oceaniferula spumae</name>
    <dbReference type="NCBI Taxonomy" id="2979115"/>
    <lineage>
        <taxon>Bacteria</taxon>
        <taxon>Pseudomonadati</taxon>
        <taxon>Verrucomicrobiota</taxon>
        <taxon>Verrucomicrobiia</taxon>
        <taxon>Verrucomicrobiales</taxon>
        <taxon>Verrucomicrobiaceae</taxon>
        <taxon>Oceaniferula</taxon>
    </lineage>
</organism>
<dbReference type="EMBL" id="AP026866">
    <property type="protein sequence ID" value="BDS07414.1"/>
    <property type="molecule type" value="Genomic_DNA"/>
</dbReference>
<dbReference type="AlphaFoldDB" id="A0AAT9FND7"/>
<dbReference type="KEGG" id="osu:NT6N_24540"/>
<name>A0AAT9FND7_9BACT</name>
<sequence length="127" mass="14421">MPVTYERYMQRCVPCFRAKHLDGQVSAVSPRSASIGELTYTLLEESEVHCLIDCCGLNAVELSEESLARWRDKNTEKDWVRLVEEYSQLVNVICEFESPIECLGDEYTPEELIAEFEVLGVAAGIKK</sequence>
<proteinExistence type="predicted"/>
<dbReference type="Pfam" id="PF19856">
    <property type="entry name" value="DUF6331"/>
    <property type="match status" value="1"/>
</dbReference>
<evidence type="ECO:0000313" key="1">
    <source>
        <dbReference type="EMBL" id="BDS07414.1"/>
    </source>
</evidence>
<gene>
    <name evidence="1" type="ORF">NT6N_24540</name>
</gene>
<reference evidence="1" key="1">
    <citation type="submission" date="2024-07" db="EMBL/GenBank/DDBJ databases">
        <title>Complete genome sequence of Verrucomicrobiaceae bacterium NT6N.</title>
        <authorList>
            <person name="Huang C."/>
            <person name="Takami H."/>
            <person name="Hamasaki K."/>
        </authorList>
    </citation>
    <scope>NUCLEOTIDE SEQUENCE</scope>
    <source>
        <strain evidence="1">NT6N</strain>
    </source>
</reference>
<protein>
    <submittedName>
        <fullName evidence="1">Uncharacterized protein</fullName>
    </submittedName>
</protein>